<dbReference type="GO" id="GO:0005634">
    <property type="term" value="C:nucleus"/>
    <property type="evidence" value="ECO:0007669"/>
    <property type="project" value="TreeGrafter"/>
</dbReference>
<dbReference type="InterPro" id="IPR006577">
    <property type="entry name" value="UAS"/>
</dbReference>
<dbReference type="AlphaFoldDB" id="Q5CU62"/>
<dbReference type="Gene3D" id="3.40.30.10">
    <property type="entry name" value="Glutaredoxin"/>
    <property type="match status" value="1"/>
</dbReference>
<dbReference type="FunCoup" id="Q5CU62">
    <property type="interactions" value="57"/>
</dbReference>
<evidence type="ECO:0000256" key="1">
    <source>
        <dbReference type="SAM" id="MobiDB-lite"/>
    </source>
</evidence>
<gene>
    <name evidence="3" type="ORF">cgd3_4080</name>
</gene>
<dbReference type="Gene3D" id="1.10.8.10">
    <property type="entry name" value="DNA helicase RuvA subunit, C-terminal domain"/>
    <property type="match status" value="1"/>
</dbReference>
<dbReference type="OMA" id="IFMNTYK"/>
<dbReference type="CDD" id="cd14351">
    <property type="entry name" value="UBA_Ubx1_like"/>
    <property type="match status" value="1"/>
</dbReference>
<proteinExistence type="predicted"/>
<dbReference type="PANTHER" id="PTHR23322">
    <property type="entry name" value="FAS-ASSOCIATED PROTEIN"/>
    <property type="match status" value="1"/>
</dbReference>
<comment type="caution">
    <text evidence="3">The sequence shown here is derived from an EMBL/GenBank/DDBJ whole genome shotgun (WGS) entry which is preliminary data.</text>
</comment>
<dbReference type="Proteomes" id="UP000006726">
    <property type="component" value="Chromosome 3"/>
</dbReference>
<feature type="non-terminal residue" evidence="3">
    <location>
        <position position="1"/>
    </location>
</feature>
<dbReference type="Pfam" id="PF13899">
    <property type="entry name" value="Thioredoxin_7"/>
    <property type="match status" value="1"/>
</dbReference>
<organism evidence="3 4">
    <name type="scientific">Cryptosporidium parvum (strain Iowa II)</name>
    <dbReference type="NCBI Taxonomy" id="353152"/>
    <lineage>
        <taxon>Eukaryota</taxon>
        <taxon>Sar</taxon>
        <taxon>Alveolata</taxon>
        <taxon>Apicomplexa</taxon>
        <taxon>Conoidasida</taxon>
        <taxon>Coccidia</taxon>
        <taxon>Eucoccidiorida</taxon>
        <taxon>Eimeriorina</taxon>
        <taxon>Cryptosporidiidae</taxon>
        <taxon>Cryptosporidium</taxon>
    </lineage>
</organism>
<evidence type="ECO:0000313" key="4">
    <source>
        <dbReference type="Proteomes" id="UP000006726"/>
    </source>
</evidence>
<dbReference type="InterPro" id="IPR050730">
    <property type="entry name" value="UBX_domain-protein"/>
</dbReference>
<name>Q5CU62_CRYPI</name>
<dbReference type="CDD" id="cd02958">
    <property type="entry name" value="UAS"/>
    <property type="match status" value="1"/>
</dbReference>
<evidence type="ECO:0000313" key="3">
    <source>
        <dbReference type="EMBL" id="EAK89235.1"/>
    </source>
</evidence>
<dbReference type="InterPro" id="IPR036249">
    <property type="entry name" value="Thioredoxin-like_sf"/>
</dbReference>
<accession>Q5CU62</accession>
<dbReference type="STRING" id="353152.Q5CU62"/>
<keyword evidence="4" id="KW-1185">Reference proteome</keyword>
<dbReference type="InParanoid" id="Q5CU62"/>
<dbReference type="GO" id="GO:0043130">
    <property type="term" value="F:ubiquitin binding"/>
    <property type="evidence" value="ECO:0007669"/>
    <property type="project" value="TreeGrafter"/>
</dbReference>
<dbReference type="Pfam" id="PF14555">
    <property type="entry name" value="UBA_4"/>
    <property type="match status" value="1"/>
</dbReference>
<feature type="compositionally biased region" description="Low complexity" evidence="1">
    <location>
        <begin position="300"/>
        <end position="316"/>
    </location>
</feature>
<dbReference type="RefSeq" id="XP_626952.1">
    <property type="nucleotide sequence ID" value="XM_626952.1"/>
</dbReference>
<dbReference type="KEGG" id="cpv:cgd3_4080"/>
<reference evidence="3 4" key="1">
    <citation type="journal article" date="2004" name="Science">
        <title>Complete genome sequence of the apicomplexan, Cryptosporidium parvum.</title>
        <authorList>
            <person name="Abrahamsen M.S."/>
            <person name="Templeton T.J."/>
            <person name="Enomoto S."/>
            <person name="Abrahante J.E."/>
            <person name="Zhu G."/>
            <person name="Lancto C.A."/>
            <person name="Deng M."/>
            <person name="Liu C."/>
            <person name="Widmer G."/>
            <person name="Tzipori S."/>
            <person name="Buck G.A."/>
            <person name="Xu P."/>
            <person name="Bankier A.T."/>
            <person name="Dear P.H."/>
            <person name="Konfortov B.A."/>
            <person name="Spriggs H.F."/>
            <person name="Iyer L."/>
            <person name="Anantharaman V."/>
            <person name="Aravind L."/>
            <person name="Kapur V."/>
        </authorList>
    </citation>
    <scope>NUCLEOTIDE SEQUENCE [LARGE SCALE GENOMIC DNA]</scope>
    <source>
        <strain evidence="4">Iowa II</strain>
    </source>
</reference>
<dbReference type="GO" id="GO:0043161">
    <property type="term" value="P:proteasome-mediated ubiquitin-dependent protein catabolic process"/>
    <property type="evidence" value="ECO:0007669"/>
    <property type="project" value="TreeGrafter"/>
</dbReference>
<sequence>FHHYLILLDNINMVSNEEIENFINISGCTDSQIAKMYLEMYPGDMNSAINEYFSNLGNETTSNINNSNPGNNLFHDEEDVRTPIPSFNDQLIPDDHNALNSSQFMQNGRVVHTDDLLPPVDDFSTQMFSPPQIIMFCEPFEIAKEKAKSQKKLILVNIQSPNEFSSMILNRDIWNDSLIIEFIQEHFIFWQRSSNTPEGNEWLNLYNISKLPHVSVVDPRTGRQLKVWDVAKSFSDSISASSEIIEFLESENTLRAFNRMSTNSNSTSHEATNSILPNVSNQTSDSFITNTSISTTQAPQDTLSSQDSLQSQSNTQVQVPTINSELAMLHMERMRRKNSEKK</sequence>
<dbReference type="GeneID" id="3374009"/>
<protein>
    <submittedName>
        <fullName evidence="3">Conserved protein with UAS domain, possible ubiquitin protein</fullName>
    </submittedName>
</protein>
<feature type="region of interest" description="Disordered" evidence="1">
    <location>
        <begin position="261"/>
        <end position="281"/>
    </location>
</feature>
<evidence type="ECO:0000259" key="2">
    <source>
        <dbReference type="SMART" id="SM00594"/>
    </source>
</evidence>
<dbReference type="SMART" id="SM00594">
    <property type="entry name" value="UAS"/>
    <property type="match status" value="1"/>
</dbReference>
<dbReference type="SUPFAM" id="SSF52833">
    <property type="entry name" value="Thioredoxin-like"/>
    <property type="match status" value="1"/>
</dbReference>
<feature type="region of interest" description="Disordered" evidence="1">
    <location>
        <begin position="296"/>
        <end position="322"/>
    </location>
</feature>
<dbReference type="EMBL" id="AAEE01000004">
    <property type="protein sequence ID" value="EAK89235.1"/>
    <property type="molecule type" value="Genomic_DNA"/>
</dbReference>
<dbReference type="OrthoDB" id="270602at2759"/>
<dbReference type="PANTHER" id="PTHR23322:SF6">
    <property type="entry name" value="UBX DOMAIN-CONTAINING PROTEIN 7"/>
    <property type="match status" value="1"/>
</dbReference>
<feature type="domain" description="UAS" evidence="2">
    <location>
        <begin position="122"/>
        <end position="249"/>
    </location>
</feature>